<dbReference type="InterPro" id="IPR023696">
    <property type="entry name" value="Ureohydrolase_dom_sf"/>
</dbReference>
<dbReference type="Gene3D" id="3.40.800.10">
    <property type="entry name" value="Ureohydrolase domain"/>
    <property type="match status" value="1"/>
</dbReference>
<dbReference type="EC" id="3.5.3.8" evidence="4"/>
<comment type="caution">
    <text evidence="4">The sequence shown here is derived from an EMBL/GenBank/DDBJ whole genome shotgun (WGS) entry which is preliminary data.</text>
</comment>
<dbReference type="Pfam" id="PF00491">
    <property type="entry name" value="Arginase"/>
    <property type="match status" value="1"/>
</dbReference>
<dbReference type="SUPFAM" id="SSF52768">
    <property type="entry name" value="Arginase/deacetylase"/>
    <property type="match status" value="1"/>
</dbReference>
<evidence type="ECO:0000256" key="2">
    <source>
        <dbReference type="ARBA" id="ARBA00022801"/>
    </source>
</evidence>
<evidence type="ECO:0000256" key="3">
    <source>
        <dbReference type="PROSITE-ProRule" id="PRU00742"/>
    </source>
</evidence>
<keyword evidence="1" id="KW-0479">Metal-binding</keyword>
<dbReference type="RefSeq" id="WP_386410086.1">
    <property type="nucleotide sequence ID" value="NZ_JBHTJH010000017.1"/>
</dbReference>
<sequence>MDFDFLSPVDDVLIAHNNLLPRQSFGRNIAIHTTKSGMPELTGVKLAIVGVSEYRNAGIQFKKPADLTAIRYQLYRLFNGNWNFKIADLGNISNGAEVEDSYFAVKEMVTALLKKKVTPIIIGGSQDITYAMYRAYDSMEQLVNIVSVDNRFDFGNSEELISSQSYMSRIIIEKPNRLYNFCNIGFQTFYNAQEEIDLMDNLFFEAHRLGEVVDDITVVEPSLRDADLVSLDMSVVKASDVANAEGHSPNGLSGMDMCAIARYAGISDRVSSFGIFDIQQSEQFASLVSQMIWYFIEGVNYRFGEYPFGSKKNFIKYTVLVEDEALVFFKSPVSHRWWVEVPIISTLDNNLKRTALLPCTHQDYLDACNQKIPERWWKAYRKTIN</sequence>
<gene>
    <name evidence="4" type="ORF">ACFQ1M_16195</name>
</gene>
<organism evidence="4 5">
    <name type="scientific">Sungkyunkwania multivorans</name>
    <dbReference type="NCBI Taxonomy" id="1173618"/>
    <lineage>
        <taxon>Bacteria</taxon>
        <taxon>Pseudomonadati</taxon>
        <taxon>Bacteroidota</taxon>
        <taxon>Flavobacteriia</taxon>
        <taxon>Flavobacteriales</taxon>
        <taxon>Flavobacteriaceae</taxon>
        <taxon>Sungkyunkwania</taxon>
    </lineage>
</organism>
<dbReference type="PANTHER" id="PTHR11358">
    <property type="entry name" value="ARGINASE/AGMATINASE"/>
    <property type="match status" value="1"/>
</dbReference>
<keyword evidence="5" id="KW-1185">Reference proteome</keyword>
<dbReference type="PANTHER" id="PTHR11358:SF26">
    <property type="entry name" value="GUANIDINO ACID HYDROLASE, MITOCHONDRIAL"/>
    <property type="match status" value="1"/>
</dbReference>
<comment type="similarity">
    <text evidence="3">Belongs to the arginase family.</text>
</comment>
<evidence type="ECO:0000256" key="1">
    <source>
        <dbReference type="ARBA" id="ARBA00022723"/>
    </source>
</evidence>
<proteinExistence type="inferred from homology"/>
<dbReference type="CDD" id="cd09988">
    <property type="entry name" value="Formimidoylglutamase"/>
    <property type="match status" value="1"/>
</dbReference>
<dbReference type="Proteomes" id="UP001596978">
    <property type="component" value="Unassembled WGS sequence"/>
</dbReference>
<dbReference type="PROSITE" id="PS51409">
    <property type="entry name" value="ARGINASE_2"/>
    <property type="match status" value="1"/>
</dbReference>
<dbReference type="GO" id="GO:0050415">
    <property type="term" value="F:formimidoylglutamase activity"/>
    <property type="evidence" value="ECO:0007669"/>
    <property type="project" value="UniProtKB-EC"/>
</dbReference>
<dbReference type="EMBL" id="JBHTJH010000017">
    <property type="protein sequence ID" value="MFD0863757.1"/>
    <property type="molecule type" value="Genomic_DNA"/>
</dbReference>
<accession>A0ABW3D2S1</accession>
<evidence type="ECO:0000313" key="5">
    <source>
        <dbReference type="Proteomes" id="UP001596978"/>
    </source>
</evidence>
<protein>
    <submittedName>
        <fullName evidence="4">Formimidoylglutamase</fullName>
        <ecNumber evidence="4">3.5.3.8</ecNumber>
    </submittedName>
</protein>
<dbReference type="InterPro" id="IPR006035">
    <property type="entry name" value="Ureohydrolase"/>
</dbReference>
<evidence type="ECO:0000313" key="4">
    <source>
        <dbReference type="EMBL" id="MFD0863757.1"/>
    </source>
</evidence>
<keyword evidence="2 4" id="KW-0378">Hydrolase</keyword>
<reference evidence="5" key="1">
    <citation type="journal article" date="2019" name="Int. J. Syst. Evol. Microbiol.">
        <title>The Global Catalogue of Microorganisms (GCM) 10K type strain sequencing project: providing services to taxonomists for standard genome sequencing and annotation.</title>
        <authorList>
            <consortium name="The Broad Institute Genomics Platform"/>
            <consortium name="The Broad Institute Genome Sequencing Center for Infectious Disease"/>
            <person name="Wu L."/>
            <person name="Ma J."/>
        </authorList>
    </citation>
    <scope>NUCLEOTIDE SEQUENCE [LARGE SCALE GENOMIC DNA]</scope>
    <source>
        <strain evidence="5">CCUG 62952</strain>
    </source>
</reference>
<name>A0ABW3D2S1_9FLAO</name>